<proteinExistence type="predicted"/>
<feature type="compositionally biased region" description="Low complexity" evidence="1">
    <location>
        <begin position="62"/>
        <end position="73"/>
    </location>
</feature>
<protein>
    <submittedName>
        <fullName evidence="2">Uncharacterized protein</fullName>
    </submittedName>
</protein>
<sequence>MHNLRFKSPKASVTPKLSTNRPPVGPISYNRDGATNTSPRPVARLQAGKIPGQPNASPNSIAATKKSQAAAKTRGQHSAALSSTAVAKKSQAANTCGSHSTAPSSIAAATRSQIKPRDQDE</sequence>
<feature type="compositionally biased region" description="Polar residues" evidence="1">
    <location>
        <begin position="79"/>
        <end position="104"/>
    </location>
</feature>
<feature type="region of interest" description="Disordered" evidence="1">
    <location>
        <begin position="1"/>
        <end position="121"/>
    </location>
</feature>
<keyword evidence="3" id="KW-1185">Reference proteome</keyword>
<organism evidence="2 3">
    <name type="scientific">Hyaloscypha hepaticicola</name>
    <dbReference type="NCBI Taxonomy" id="2082293"/>
    <lineage>
        <taxon>Eukaryota</taxon>
        <taxon>Fungi</taxon>
        <taxon>Dikarya</taxon>
        <taxon>Ascomycota</taxon>
        <taxon>Pezizomycotina</taxon>
        <taxon>Leotiomycetes</taxon>
        <taxon>Helotiales</taxon>
        <taxon>Hyaloscyphaceae</taxon>
        <taxon>Hyaloscypha</taxon>
    </lineage>
</organism>
<evidence type="ECO:0000313" key="2">
    <source>
        <dbReference type="EMBL" id="PMD27290.1"/>
    </source>
</evidence>
<evidence type="ECO:0000256" key="1">
    <source>
        <dbReference type="SAM" id="MobiDB-lite"/>
    </source>
</evidence>
<dbReference type="AlphaFoldDB" id="A0A2J6QM16"/>
<evidence type="ECO:0000313" key="3">
    <source>
        <dbReference type="Proteomes" id="UP000235672"/>
    </source>
</evidence>
<accession>A0A2J6QM16</accession>
<reference evidence="2 3" key="1">
    <citation type="submission" date="2016-05" db="EMBL/GenBank/DDBJ databases">
        <title>A degradative enzymes factory behind the ericoid mycorrhizal symbiosis.</title>
        <authorList>
            <consortium name="DOE Joint Genome Institute"/>
            <person name="Martino E."/>
            <person name="Morin E."/>
            <person name="Grelet G."/>
            <person name="Kuo A."/>
            <person name="Kohler A."/>
            <person name="Daghino S."/>
            <person name="Barry K."/>
            <person name="Choi C."/>
            <person name="Cichocki N."/>
            <person name="Clum A."/>
            <person name="Copeland A."/>
            <person name="Hainaut M."/>
            <person name="Haridas S."/>
            <person name="Labutti K."/>
            <person name="Lindquist E."/>
            <person name="Lipzen A."/>
            <person name="Khouja H.-R."/>
            <person name="Murat C."/>
            <person name="Ohm R."/>
            <person name="Olson A."/>
            <person name="Spatafora J."/>
            <person name="Veneault-Fourrey C."/>
            <person name="Henrissat B."/>
            <person name="Grigoriev I."/>
            <person name="Martin F."/>
            <person name="Perotto S."/>
        </authorList>
    </citation>
    <scope>NUCLEOTIDE SEQUENCE [LARGE SCALE GENOMIC DNA]</scope>
    <source>
        <strain evidence="2 3">UAMH 7357</strain>
    </source>
</reference>
<name>A0A2J6QM16_9HELO</name>
<dbReference type="Proteomes" id="UP000235672">
    <property type="component" value="Unassembled WGS sequence"/>
</dbReference>
<dbReference type="EMBL" id="KZ613466">
    <property type="protein sequence ID" value="PMD27290.1"/>
    <property type="molecule type" value="Genomic_DNA"/>
</dbReference>
<gene>
    <name evidence="2" type="ORF">NA56DRAFT_641011</name>
</gene>